<dbReference type="AlphaFoldDB" id="W7J157"/>
<dbReference type="CDD" id="cd00531">
    <property type="entry name" value="NTF2_like"/>
    <property type="match status" value="1"/>
</dbReference>
<dbReference type="InterPro" id="IPR032710">
    <property type="entry name" value="NTF2-like_dom_sf"/>
</dbReference>
<dbReference type="eggNOG" id="COG3631">
    <property type="taxonomic scope" value="Bacteria"/>
</dbReference>
<gene>
    <name evidence="2" type="ORF">UO65_4847</name>
</gene>
<feature type="domain" description="SnoaL-like" evidence="1">
    <location>
        <begin position="16"/>
        <end position="120"/>
    </location>
</feature>
<dbReference type="OrthoDB" id="3681559at2"/>
<dbReference type="Gene3D" id="3.10.450.50">
    <property type="match status" value="1"/>
</dbReference>
<evidence type="ECO:0000313" key="2">
    <source>
        <dbReference type="EMBL" id="EWC59844.1"/>
    </source>
</evidence>
<reference evidence="2 3" key="1">
    <citation type="journal article" date="2014" name="Genome Announc.">
        <title>Draft Genome Sequence of the Antitrypanosomally Active Sponge-Associated Bacterium Actinokineospora sp. Strain EG49.</title>
        <authorList>
            <person name="Harjes J."/>
            <person name="Ryu T."/>
            <person name="Abdelmohsen U.R."/>
            <person name="Moitinho-Silva L."/>
            <person name="Horn H."/>
            <person name="Ravasi T."/>
            <person name="Hentschel U."/>
        </authorList>
    </citation>
    <scope>NUCLEOTIDE SEQUENCE [LARGE SCALE GENOMIC DNA]</scope>
    <source>
        <strain evidence="2 3">EG49</strain>
    </source>
</reference>
<dbReference type="STRING" id="909613.UO65_4847"/>
<accession>W7J157</accession>
<dbReference type="InterPro" id="IPR037401">
    <property type="entry name" value="SnoaL-like"/>
</dbReference>
<evidence type="ECO:0000259" key="1">
    <source>
        <dbReference type="Pfam" id="PF12680"/>
    </source>
</evidence>
<comment type="caution">
    <text evidence="2">The sequence shown here is derived from an EMBL/GenBank/DDBJ whole genome shotgun (WGS) entry which is preliminary data.</text>
</comment>
<dbReference type="PATRIC" id="fig|909613.9.peg.4845"/>
<dbReference type="RefSeq" id="WP_052021691.1">
    <property type="nucleotide sequence ID" value="NZ_AYXG01000184.1"/>
</dbReference>
<organism evidence="2 3">
    <name type="scientific">Actinokineospora spheciospongiae</name>
    <dbReference type="NCBI Taxonomy" id="909613"/>
    <lineage>
        <taxon>Bacteria</taxon>
        <taxon>Bacillati</taxon>
        <taxon>Actinomycetota</taxon>
        <taxon>Actinomycetes</taxon>
        <taxon>Pseudonocardiales</taxon>
        <taxon>Pseudonocardiaceae</taxon>
        <taxon>Actinokineospora</taxon>
    </lineage>
</organism>
<dbReference type="Pfam" id="PF12680">
    <property type="entry name" value="SnoaL_2"/>
    <property type="match status" value="1"/>
</dbReference>
<protein>
    <recommendedName>
        <fullName evidence="1">SnoaL-like domain-containing protein</fullName>
    </recommendedName>
</protein>
<evidence type="ECO:0000313" key="3">
    <source>
        <dbReference type="Proteomes" id="UP000019277"/>
    </source>
</evidence>
<proteinExistence type="predicted"/>
<sequence length="150" mass="16195">MTTQVRTASDLFTESLRLLLAKDMAGYAALWAVDGVMVFPFATADYPARLEGRAAIAAYLRGYPDLLDVQEITEQVVHRTGDPDVVVAEFEAAGVAVATGTPYRMRYVAVLTARNGEIASYRDYWSPLAATEILGGLDELKAFAGEASKA</sequence>
<dbReference type="Proteomes" id="UP000019277">
    <property type="component" value="Unassembled WGS sequence"/>
</dbReference>
<keyword evidence="3" id="KW-1185">Reference proteome</keyword>
<dbReference type="SUPFAM" id="SSF54427">
    <property type="entry name" value="NTF2-like"/>
    <property type="match status" value="1"/>
</dbReference>
<dbReference type="EMBL" id="AYXG01000184">
    <property type="protein sequence ID" value="EWC59844.1"/>
    <property type="molecule type" value="Genomic_DNA"/>
</dbReference>
<name>W7J157_9PSEU</name>